<dbReference type="EMBL" id="BKCJ011424606">
    <property type="protein sequence ID" value="GFD32469.1"/>
    <property type="molecule type" value="Genomic_DNA"/>
</dbReference>
<feature type="region of interest" description="Disordered" evidence="1">
    <location>
        <begin position="1"/>
        <end position="65"/>
    </location>
</feature>
<reference evidence="2" key="1">
    <citation type="journal article" date="2019" name="Sci. Rep.">
        <title>Draft genome of Tanacetum cinerariifolium, the natural source of mosquito coil.</title>
        <authorList>
            <person name="Yamashiro T."/>
            <person name="Shiraishi A."/>
            <person name="Satake H."/>
            <person name="Nakayama K."/>
        </authorList>
    </citation>
    <scope>NUCLEOTIDE SEQUENCE</scope>
</reference>
<accession>A0A699VER3</accession>
<gene>
    <name evidence="2" type="ORF">Tci_904438</name>
</gene>
<evidence type="ECO:0000256" key="1">
    <source>
        <dbReference type="SAM" id="MobiDB-lite"/>
    </source>
</evidence>
<proteinExistence type="predicted"/>
<evidence type="ECO:0000313" key="2">
    <source>
        <dbReference type="EMBL" id="GFD32469.1"/>
    </source>
</evidence>
<name>A0A699VER3_TANCI</name>
<dbReference type="AlphaFoldDB" id="A0A699VER3"/>
<protein>
    <submittedName>
        <fullName evidence="2">Uncharacterized protein</fullName>
    </submittedName>
</protein>
<organism evidence="2">
    <name type="scientific">Tanacetum cinerariifolium</name>
    <name type="common">Dalmatian daisy</name>
    <name type="synonym">Chrysanthemum cinerariifolium</name>
    <dbReference type="NCBI Taxonomy" id="118510"/>
    <lineage>
        <taxon>Eukaryota</taxon>
        <taxon>Viridiplantae</taxon>
        <taxon>Streptophyta</taxon>
        <taxon>Embryophyta</taxon>
        <taxon>Tracheophyta</taxon>
        <taxon>Spermatophyta</taxon>
        <taxon>Magnoliopsida</taxon>
        <taxon>eudicotyledons</taxon>
        <taxon>Gunneridae</taxon>
        <taxon>Pentapetalae</taxon>
        <taxon>asterids</taxon>
        <taxon>campanulids</taxon>
        <taxon>Asterales</taxon>
        <taxon>Asteraceae</taxon>
        <taxon>Asteroideae</taxon>
        <taxon>Anthemideae</taxon>
        <taxon>Anthemidinae</taxon>
        <taxon>Tanacetum</taxon>
    </lineage>
</organism>
<comment type="caution">
    <text evidence="2">The sequence shown here is derived from an EMBL/GenBank/DDBJ whole genome shotgun (WGS) entry which is preliminary data.</text>
</comment>
<feature type="non-terminal residue" evidence="2">
    <location>
        <position position="1"/>
    </location>
</feature>
<sequence length="65" mass="6923">PNEPIPQGTSSGGSPRRQDTILGDRPAQTRIKSSAKKSLGDQEDASNQGKNDQDEGISFVQDAKI</sequence>